<dbReference type="InterPro" id="IPR001283">
    <property type="entry name" value="CRISP-related"/>
</dbReference>
<accession>A0AAD9QE84</accession>
<feature type="domain" description="SCP" evidence="2">
    <location>
        <begin position="23"/>
        <end position="161"/>
    </location>
</feature>
<dbReference type="SUPFAM" id="SSF55797">
    <property type="entry name" value="PR-1-like"/>
    <property type="match status" value="1"/>
</dbReference>
<protein>
    <submittedName>
        <fullName evidence="3">Golgi-associated plant pathogenesis-related protein 1</fullName>
    </submittedName>
</protein>
<feature type="chain" id="PRO_5042072835" evidence="1">
    <location>
        <begin position="20"/>
        <end position="204"/>
    </location>
</feature>
<dbReference type="PROSITE" id="PS01009">
    <property type="entry name" value="CRISP_1"/>
    <property type="match status" value="1"/>
</dbReference>
<dbReference type="FunFam" id="3.40.33.10:FF:000002">
    <property type="entry name" value="Golgi-associated plant pathogenesis-related protein 1"/>
    <property type="match status" value="1"/>
</dbReference>
<reference evidence="3" key="2">
    <citation type="journal article" date="2023" name="Science">
        <title>Genomic signatures of disease resistance in endangered staghorn corals.</title>
        <authorList>
            <person name="Vollmer S.V."/>
            <person name="Selwyn J.D."/>
            <person name="Despard B.A."/>
            <person name="Roesel C.L."/>
        </authorList>
    </citation>
    <scope>NUCLEOTIDE SEQUENCE</scope>
    <source>
        <strain evidence="3">K2</strain>
    </source>
</reference>
<proteinExistence type="predicted"/>
<dbReference type="Pfam" id="PF00188">
    <property type="entry name" value="CAP"/>
    <property type="match status" value="1"/>
</dbReference>
<gene>
    <name evidence="3" type="ORF">P5673_017748</name>
</gene>
<evidence type="ECO:0000313" key="4">
    <source>
        <dbReference type="Proteomes" id="UP001249851"/>
    </source>
</evidence>
<comment type="caution">
    <text evidence="3">The sequence shown here is derived from an EMBL/GenBank/DDBJ whole genome shotgun (WGS) entry which is preliminary data.</text>
</comment>
<dbReference type="InterPro" id="IPR034113">
    <property type="entry name" value="SCP_GAPR1-like"/>
</dbReference>
<evidence type="ECO:0000256" key="1">
    <source>
        <dbReference type="SAM" id="SignalP"/>
    </source>
</evidence>
<dbReference type="PANTHER" id="PTHR10334">
    <property type="entry name" value="CYSTEINE-RICH SECRETORY PROTEIN-RELATED"/>
    <property type="match status" value="1"/>
</dbReference>
<dbReference type="PRINTS" id="PR00837">
    <property type="entry name" value="V5TPXLIKE"/>
</dbReference>
<name>A0AAD9QE84_ACRCE</name>
<evidence type="ECO:0000259" key="2">
    <source>
        <dbReference type="SMART" id="SM00198"/>
    </source>
</evidence>
<reference evidence="3" key="1">
    <citation type="journal article" date="2023" name="G3 (Bethesda)">
        <title>Whole genome assembly and annotation of the endangered Caribbean coral Acropora cervicornis.</title>
        <authorList>
            <person name="Selwyn J.D."/>
            <person name="Vollmer S.V."/>
        </authorList>
    </citation>
    <scope>NUCLEOTIDE SEQUENCE</scope>
    <source>
        <strain evidence="3">K2</strain>
    </source>
</reference>
<evidence type="ECO:0000313" key="3">
    <source>
        <dbReference type="EMBL" id="KAK2559663.1"/>
    </source>
</evidence>
<dbReference type="GO" id="GO:0005576">
    <property type="term" value="C:extracellular region"/>
    <property type="evidence" value="ECO:0007669"/>
    <property type="project" value="InterPro"/>
</dbReference>
<dbReference type="CDD" id="cd05382">
    <property type="entry name" value="CAP_GAPR1-like"/>
    <property type="match status" value="1"/>
</dbReference>
<organism evidence="3 4">
    <name type="scientific">Acropora cervicornis</name>
    <name type="common">Staghorn coral</name>
    <dbReference type="NCBI Taxonomy" id="6130"/>
    <lineage>
        <taxon>Eukaryota</taxon>
        <taxon>Metazoa</taxon>
        <taxon>Cnidaria</taxon>
        <taxon>Anthozoa</taxon>
        <taxon>Hexacorallia</taxon>
        <taxon>Scleractinia</taxon>
        <taxon>Astrocoeniina</taxon>
        <taxon>Acroporidae</taxon>
        <taxon>Acropora</taxon>
    </lineage>
</organism>
<dbReference type="AlphaFoldDB" id="A0AAD9QE84"/>
<dbReference type="InterPro" id="IPR035940">
    <property type="entry name" value="CAP_sf"/>
</dbReference>
<keyword evidence="1" id="KW-0732">Signal</keyword>
<dbReference type="Proteomes" id="UP001249851">
    <property type="component" value="Unassembled WGS sequence"/>
</dbReference>
<keyword evidence="4" id="KW-1185">Reference proteome</keyword>
<feature type="signal peptide" evidence="1">
    <location>
        <begin position="1"/>
        <end position="19"/>
    </location>
</feature>
<sequence>MKFVCLTTTLLMILTGTRSAFTKEEMDGLKKHNNFRKVHKVPPMRLNRQLCDQAKAYAEKLANWKRLVHAPLNNQGENLSYGCSSSKAQTIEEAVTNWYNEVCYPGYDFIDGPTEDGTGHFTQVVWKDSIELGIGRAVTTVNGLPCGFIVARYKPAGNYIGRHKSNVLKGDYDAADYCSKASIDRKKLYDARSRNETTQPSTFP</sequence>
<dbReference type="InterPro" id="IPR014044">
    <property type="entry name" value="CAP_dom"/>
</dbReference>
<dbReference type="SMART" id="SM00198">
    <property type="entry name" value="SCP"/>
    <property type="match status" value="1"/>
</dbReference>
<dbReference type="Gene3D" id="3.40.33.10">
    <property type="entry name" value="CAP"/>
    <property type="match status" value="1"/>
</dbReference>
<dbReference type="EMBL" id="JARQWQ010000039">
    <property type="protein sequence ID" value="KAK2559663.1"/>
    <property type="molecule type" value="Genomic_DNA"/>
</dbReference>
<dbReference type="InterPro" id="IPR018244">
    <property type="entry name" value="Allrgn_V5/Tpx1_CS"/>
</dbReference>